<protein>
    <recommendedName>
        <fullName evidence="2">GIY-YIG domain-containing protein</fullName>
    </recommendedName>
</protein>
<dbReference type="PROSITE" id="PS50164">
    <property type="entry name" value="GIY_YIG"/>
    <property type="match status" value="1"/>
</dbReference>
<dbReference type="InterPro" id="IPR000305">
    <property type="entry name" value="GIY-YIG_endonuc"/>
</dbReference>
<dbReference type="PANTHER" id="PTHR34477:SF5">
    <property type="entry name" value="BSL5627 PROTEIN"/>
    <property type="match status" value="1"/>
</dbReference>
<keyword evidence="4" id="KW-1185">Reference proteome</keyword>
<feature type="domain" description="GIY-YIG" evidence="2">
    <location>
        <begin position="1"/>
        <end position="77"/>
    </location>
</feature>
<reference evidence="3 4" key="1">
    <citation type="submission" date="2014-08" db="EMBL/GenBank/DDBJ databases">
        <authorList>
            <person name="Hassan Y.I."/>
            <person name="Lepp D."/>
            <person name="Zhou T."/>
        </authorList>
    </citation>
    <scope>NUCLEOTIDE SEQUENCE [LARGE SCALE GENOMIC DNA]</scope>
    <source>
        <strain evidence="3 4">IFO13584</strain>
    </source>
</reference>
<dbReference type="PANTHER" id="PTHR34477">
    <property type="entry name" value="UPF0213 PROTEIN YHBQ"/>
    <property type="match status" value="1"/>
</dbReference>
<dbReference type="Gene3D" id="3.40.1440.10">
    <property type="entry name" value="GIY-YIG endonuclease"/>
    <property type="match status" value="1"/>
</dbReference>
<dbReference type="EMBL" id="JQGC01000030">
    <property type="protein sequence ID" value="KFL29130.1"/>
    <property type="molecule type" value="Genomic_DNA"/>
</dbReference>
<comment type="caution">
    <text evidence="3">The sequence shown here is derived from an EMBL/GenBank/DDBJ whole genome shotgun (WGS) entry which is preliminary data.</text>
</comment>
<dbReference type="OrthoDB" id="287318at2"/>
<dbReference type="CDD" id="cd10448">
    <property type="entry name" value="GIY-YIG_unchar_3"/>
    <property type="match status" value="1"/>
</dbReference>
<comment type="similarity">
    <text evidence="1">Belongs to the UPF0213 family.</text>
</comment>
<organism evidence="3 4">
    <name type="scientific">Devosia riboflavina</name>
    <dbReference type="NCBI Taxonomy" id="46914"/>
    <lineage>
        <taxon>Bacteria</taxon>
        <taxon>Pseudomonadati</taxon>
        <taxon>Pseudomonadota</taxon>
        <taxon>Alphaproteobacteria</taxon>
        <taxon>Hyphomicrobiales</taxon>
        <taxon>Devosiaceae</taxon>
        <taxon>Devosia</taxon>
    </lineage>
</organism>
<proteinExistence type="inferred from homology"/>
<evidence type="ECO:0000313" key="4">
    <source>
        <dbReference type="Proteomes" id="UP000028981"/>
    </source>
</evidence>
<dbReference type="RefSeq" id="WP_035086868.1">
    <property type="nucleotide sequence ID" value="NZ_JQGC01000030.1"/>
</dbReference>
<dbReference type="InterPro" id="IPR035901">
    <property type="entry name" value="GIY-YIG_endonuc_sf"/>
</dbReference>
<dbReference type="AlphaFoldDB" id="A0A087LWX7"/>
<accession>A0A087LWX7</accession>
<dbReference type="Proteomes" id="UP000028981">
    <property type="component" value="Unassembled WGS sequence"/>
</dbReference>
<dbReference type="SUPFAM" id="SSF82771">
    <property type="entry name" value="GIY-YIG endonuclease"/>
    <property type="match status" value="1"/>
</dbReference>
<dbReference type="STRING" id="46914.JP75_22360"/>
<sequence>MGGYVYILADFRRGRTYIGVTNDLVRRVYEHREGAAAGYTKRNKIKRLVYFEEHAEIEAAIQRETSLKRWYRQWKEALIEESNPDWRDLWDEIVK</sequence>
<dbReference type="SMART" id="SM00465">
    <property type="entry name" value="GIYc"/>
    <property type="match status" value="1"/>
</dbReference>
<name>A0A087LWX7_9HYPH</name>
<dbReference type="Pfam" id="PF01541">
    <property type="entry name" value="GIY-YIG"/>
    <property type="match status" value="1"/>
</dbReference>
<gene>
    <name evidence="3" type="ORF">JP75_22360</name>
</gene>
<evidence type="ECO:0000313" key="3">
    <source>
        <dbReference type="EMBL" id="KFL29130.1"/>
    </source>
</evidence>
<evidence type="ECO:0000259" key="2">
    <source>
        <dbReference type="PROSITE" id="PS50164"/>
    </source>
</evidence>
<evidence type="ECO:0000256" key="1">
    <source>
        <dbReference type="ARBA" id="ARBA00007435"/>
    </source>
</evidence>
<dbReference type="InterPro" id="IPR050190">
    <property type="entry name" value="UPF0213_domain"/>
</dbReference>